<feature type="domain" description="Phytase-like" evidence="1">
    <location>
        <begin position="29"/>
        <end position="279"/>
    </location>
</feature>
<dbReference type="EMBL" id="JAERMS010000002">
    <property type="protein sequence ID" value="MBO1362479.1"/>
    <property type="molecule type" value="Genomic_DNA"/>
</dbReference>
<dbReference type="SUPFAM" id="SSF75011">
    <property type="entry name" value="3-carboxy-cis,cis-mucoante lactonizing enzyme"/>
    <property type="match status" value="1"/>
</dbReference>
<evidence type="ECO:0000259" key="1">
    <source>
        <dbReference type="Pfam" id="PF13449"/>
    </source>
</evidence>
<accession>A0ABS3M2U8</accession>
<sequence length="299" mass="33688">MYHQQAMSQIRIHSIGRQRSFPHTVPHANYSGIAYLGGQRYAVVDDKSPKDGFYIFEIKMDSITGRIENVERKEFRGNTFGNRDSEGIAYHKASNSILISGEADNQVLIYDTLGNYSERRLELPQVYRQLPNNLGLEALSCTPDGQTIFVANESSPCYITTFDQCFKKKGIYRFEIDNKQSNSCLIGISEICGLSDTTCLVLQREICIPKLKIGSHADCKIYYTKLINTGDTIGYTQKTLIAGWTTRLNLTKRSFANYEGMCLGPRLSGNRQSIILVSDSQAGYKGMLKDYFNSIVVEE</sequence>
<dbReference type="Proteomes" id="UP000664265">
    <property type="component" value="Unassembled WGS sequence"/>
</dbReference>
<name>A0ABS3M2U8_9BACT</name>
<keyword evidence="3" id="KW-1185">Reference proteome</keyword>
<reference evidence="2 3" key="1">
    <citation type="submission" date="2021-01" db="EMBL/GenBank/DDBJ databases">
        <title>Prevotella A2931 sp. nov.</title>
        <authorList>
            <person name="Buhl M."/>
            <person name="Oberhettinger P."/>
        </authorList>
    </citation>
    <scope>NUCLEOTIDE SEQUENCE [LARGE SCALE GENOMIC DNA]</scope>
    <source>
        <strain evidence="2 3">A2931</strain>
    </source>
</reference>
<organism evidence="2 3">
    <name type="scientific">Prevotella illustrans</name>
    <dbReference type="NCBI Taxonomy" id="2800387"/>
    <lineage>
        <taxon>Bacteria</taxon>
        <taxon>Pseudomonadati</taxon>
        <taxon>Bacteroidota</taxon>
        <taxon>Bacteroidia</taxon>
        <taxon>Bacteroidales</taxon>
        <taxon>Prevotellaceae</taxon>
        <taxon>Prevotella</taxon>
    </lineage>
</organism>
<proteinExistence type="predicted"/>
<evidence type="ECO:0000313" key="2">
    <source>
        <dbReference type="EMBL" id="MBO1362479.1"/>
    </source>
</evidence>
<evidence type="ECO:0000313" key="3">
    <source>
        <dbReference type="Proteomes" id="UP000664265"/>
    </source>
</evidence>
<comment type="caution">
    <text evidence="2">The sequence shown here is derived from an EMBL/GenBank/DDBJ whole genome shotgun (WGS) entry which is preliminary data.</text>
</comment>
<dbReference type="InterPro" id="IPR027372">
    <property type="entry name" value="Phytase-like_dom"/>
</dbReference>
<protein>
    <submittedName>
        <fullName evidence="2">Esterase-like activity of phytase family protein</fullName>
    </submittedName>
</protein>
<dbReference type="Pfam" id="PF13449">
    <property type="entry name" value="Phytase-like"/>
    <property type="match status" value="1"/>
</dbReference>
<gene>
    <name evidence="2" type="ORF">JHU38_01545</name>
</gene>